<evidence type="ECO:0000313" key="3">
    <source>
        <dbReference type="Proteomes" id="UP001151760"/>
    </source>
</evidence>
<name>A0ABQ5E242_9ASTR</name>
<accession>A0ABQ5E242</accession>
<evidence type="ECO:0008006" key="4">
    <source>
        <dbReference type="Google" id="ProtNLM"/>
    </source>
</evidence>
<sequence>MDFLRTTVLPIKYALTVNPTNYTACIEQFWATAKVKTVNREVQIQALVDKKKVIIIETKLERMGAKTTAWNEFSSTMASAIICLATNQRFNFSKYIFDNMVKNLEGGVKFIMYPRFVQLFLDKQVEGMSKHKKIYVIPSHTKKVFANMKRQGKDFSGRDTPLFQTMMVQAQEECEGSVMPTVPQHTSTINKPSSSQPPKKHKPRKTKKQNTERTIDSENTKTSQAAEITKLKERVKKLERRNKSRTLGLKRLRKGRKIADIDVDEEVTLIDETQGRNDDNLMFDTGVLDEQEVEVEKVVSTAEVTTNCSAINNNKVDEYDSGLDRLIEINPQLKPKAVTKLLPYIQLTTDNTQAMMEADYELAQRLQVEEQGELTIEERSKLFVELMDKRKKHFAKLRAEEIRRKPPSKAQKRNQMCTYLKNMANYKHSQLKNKSFEEIQMLFDNTMKWVDLFVPMDSKVVEGSKSQAEGSKKRIREELESDNSKKQKIDKNVEADMDDEVGMKKHIEIVPDDKVAIDAIPLATKSPIINIDREDLETLWKLVKAKHGNTRLEEAYERVLWVDLKVMFKPDVESEVWRNLQGYNVTV</sequence>
<evidence type="ECO:0000313" key="2">
    <source>
        <dbReference type="EMBL" id="GJT44491.1"/>
    </source>
</evidence>
<feature type="region of interest" description="Disordered" evidence="1">
    <location>
        <begin position="463"/>
        <end position="487"/>
    </location>
</feature>
<proteinExistence type="predicted"/>
<feature type="compositionally biased region" description="Basic and acidic residues" evidence="1">
    <location>
        <begin position="470"/>
        <end position="487"/>
    </location>
</feature>
<comment type="caution">
    <text evidence="2">The sequence shown here is derived from an EMBL/GenBank/DDBJ whole genome shotgun (WGS) entry which is preliminary data.</text>
</comment>
<evidence type="ECO:0000256" key="1">
    <source>
        <dbReference type="SAM" id="MobiDB-lite"/>
    </source>
</evidence>
<dbReference type="Proteomes" id="UP001151760">
    <property type="component" value="Unassembled WGS sequence"/>
</dbReference>
<organism evidence="2 3">
    <name type="scientific">Tanacetum coccineum</name>
    <dbReference type="NCBI Taxonomy" id="301880"/>
    <lineage>
        <taxon>Eukaryota</taxon>
        <taxon>Viridiplantae</taxon>
        <taxon>Streptophyta</taxon>
        <taxon>Embryophyta</taxon>
        <taxon>Tracheophyta</taxon>
        <taxon>Spermatophyta</taxon>
        <taxon>Magnoliopsida</taxon>
        <taxon>eudicotyledons</taxon>
        <taxon>Gunneridae</taxon>
        <taxon>Pentapetalae</taxon>
        <taxon>asterids</taxon>
        <taxon>campanulids</taxon>
        <taxon>Asterales</taxon>
        <taxon>Asteraceae</taxon>
        <taxon>Asteroideae</taxon>
        <taxon>Anthemideae</taxon>
        <taxon>Anthemidinae</taxon>
        <taxon>Tanacetum</taxon>
    </lineage>
</organism>
<feature type="compositionally biased region" description="Basic and acidic residues" evidence="1">
    <location>
        <begin position="209"/>
        <end position="219"/>
    </location>
</feature>
<feature type="region of interest" description="Disordered" evidence="1">
    <location>
        <begin position="174"/>
        <end position="224"/>
    </location>
</feature>
<reference evidence="2" key="1">
    <citation type="journal article" date="2022" name="Int. J. Mol. Sci.">
        <title>Draft Genome of Tanacetum Coccineum: Genomic Comparison of Closely Related Tanacetum-Family Plants.</title>
        <authorList>
            <person name="Yamashiro T."/>
            <person name="Shiraishi A."/>
            <person name="Nakayama K."/>
            <person name="Satake H."/>
        </authorList>
    </citation>
    <scope>NUCLEOTIDE SEQUENCE</scope>
</reference>
<reference evidence="2" key="2">
    <citation type="submission" date="2022-01" db="EMBL/GenBank/DDBJ databases">
        <authorList>
            <person name="Yamashiro T."/>
            <person name="Shiraishi A."/>
            <person name="Satake H."/>
            <person name="Nakayama K."/>
        </authorList>
    </citation>
    <scope>NUCLEOTIDE SEQUENCE</scope>
</reference>
<keyword evidence="3" id="KW-1185">Reference proteome</keyword>
<protein>
    <recommendedName>
        <fullName evidence="4">Xylulose kinase-1</fullName>
    </recommendedName>
</protein>
<feature type="compositionally biased region" description="Basic residues" evidence="1">
    <location>
        <begin position="198"/>
        <end position="208"/>
    </location>
</feature>
<gene>
    <name evidence="2" type="ORF">Tco_0953206</name>
</gene>
<dbReference type="EMBL" id="BQNB010015818">
    <property type="protein sequence ID" value="GJT44491.1"/>
    <property type="molecule type" value="Genomic_DNA"/>
</dbReference>